<reference evidence="13" key="1">
    <citation type="journal article" date="2010" name="Biosci. Biotechnol. Biochem.">
        <title>Analysis of a Clostridium josui cellulase gene cluster containing the man5A gene and characterization of recombinant Man5A.</title>
        <authorList>
            <person name="Sakka M."/>
            <person name="Goto M."/>
            <person name="Fujino T."/>
            <person name="Fujino E."/>
            <person name="Karita S."/>
            <person name="Kimura T."/>
            <person name="Sakka K."/>
        </authorList>
    </citation>
    <scope>NUCLEOTIDE SEQUENCE</scope>
</reference>
<feature type="signal peptide" evidence="11">
    <location>
        <begin position="1"/>
        <end position="32"/>
    </location>
</feature>
<dbReference type="PROSITE" id="PS00812">
    <property type="entry name" value="GLYCOSYL_HYDROL_F8"/>
    <property type="match status" value="1"/>
</dbReference>
<dbReference type="PROSITE" id="PS00018">
    <property type="entry name" value="EF_HAND_1"/>
    <property type="match status" value="1"/>
</dbReference>
<evidence type="ECO:0000256" key="1">
    <source>
        <dbReference type="ARBA" id="ARBA00000966"/>
    </source>
</evidence>
<dbReference type="PROSITE" id="PS51766">
    <property type="entry name" value="DOCKERIN"/>
    <property type="match status" value="1"/>
</dbReference>
<dbReference type="Gene3D" id="1.50.10.10">
    <property type="match status" value="1"/>
</dbReference>
<keyword evidence="3 11" id="KW-0732">Signal</keyword>
<dbReference type="CDD" id="cd14256">
    <property type="entry name" value="Dockerin_I"/>
    <property type="match status" value="1"/>
</dbReference>
<feature type="domain" description="Dockerin" evidence="12">
    <location>
        <begin position="400"/>
        <end position="460"/>
    </location>
</feature>
<dbReference type="Pfam" id="PF00404">
    <property type="entry name" value="Dockerin_1"/>
    <property type="match status" value="1"/>
</dbReference>
<keyword evidence="4 10" id="KW-0378">Hydrolase</keyword>
<dbReference type="Pfam" id="PF01270">
    <property type="entry name" value="Glyco_hydro_8"/>
    <property type="match status" value="1"/>
</dbReference>
<dbReference type="GO" id="GO:0008810">
    <property type="term" value="F:cellulase activity"/>
    <property type="evidence" value="ECO:0007669"/>
    <property type="project" value="UniProtKB-EC"/>
</dbReference>
<evidence type="ECO:0000313" key="13">
    <source>
        <dbReference type="EMBL" id="BAI52925.1"/>
    </source>
</evidence>
<organism evidence="13">
    <name type="scientific">Ruminiclostridium josui</name>
    <name type="common">Clostridium josui</name>
    <dbReference type="NCBI Taxonomy" id="1499"/>
    <lineage>
        <taxon>Bacteria</taxon>
        <taxon>Bacillati</taxon>
        <taxon>Bacillota</taxon>
        <taxon>Clostridia</taxon>
        <taxon>Eubacteriales</taxon>
        <taxon>Oscillospiraceae</taxon>
        <taxon>Ruminiclostridium</taxon>
    </lineage>
</organism>
<evidence type="ECO:0000256" key="5">
    <source>
        <dbReference type="ARBA" id="ARBA00023001"/>
    </source>
</evidence>
<keyword evidence="7 10" id="KW-0326">Glycosidase</keyword>
<dbReference type="InterPro" id="IPR018247">
    <property type="entry name" value="EF_Hand_1_Ca_BS"/>
</dbReference>
<proteinExistence type="inferred from homology"/>
<sequence length="460" mass="50599">MIKGSSLKRIKSLVMMAIFSVSIITTAIVSSAADQIPFPYNATYPYGAYSCLADSQSSANNLLKSEWEQWKSAHITSNGARGYKRVQRDASTNYDTVSEGLGYGMLLAVYFGEQQLFDDLYRYVKVFLNSNGLMSWRIDANGNIMGQNAIGAATDADEDIAVSLVFAHKKWGTSGGFNYQTEAKNYINNIYNKMVEPGTYVLKPGDMWGGSDVTNPSYFAPAWYRIFADFTGNSGWINVANKCYEIADKARNSNTGLVPDWCTANGTPASGQGYDFYYDAIRYQWRTAIDYSWYGTAKAKTHCDAISNFFKNIGYPNIKDGYTLSGSQISANHTATFVSCAAAAAMTGTDATYAKNIYNECVKVKDTGNYTYFGNTLRMMILLYTTGNFPNLYSYSSQPQQGLKGDVNNDGAIDALDIAALKKAILTQSTSNINLTNADMNNDGNIDAIDFAQLKVKLLN</sequence>
<keyword evidence="8 10" id="KW-0624">Polysaccharide degradation</keyword>
<evidence type="ECO:0000256" key="10">
    <source>
        <dbReference type="RuleBase" id="RU361167"/>
    </source>
</evidence>
<evidence type="ECO:0000256" key="3">
    <source>
        <dbReference type="ARBA" id="ARBA00022729"/>
    </source>
</evidence>
<dbReference type="SMR" id="D1MX94"/>
<comment type="catalytic activity">
    <reaction evidence="1">
        <text>Endohydrolysis of (1-&gt;4)-beta-D-glucosidic linkages in cellulose, lichenin and cereal beta-D-glucans.</text>
        <dbReference type="EC" id="3.2.1.4"/>
    </reaction>
</comment>
<dbReference type="InterPro" id="IPR036439">
    <property type="entry name" value="Dockerin_dom_sf"/>
</dbReference>
<evidence type="ECO:0000256" key="2">
    <source>
        <dbReference type="ARBA" id="ARBA00009209"/>
    </source>
</evidence>
<name>D1MX94_RUMJO</name>
<dbReference type="GO" id="GO:0030245">
    <property type="term" value="P:cellulose catabolic process"/>
    <property type="evidence" value="ECO:0007669"/>
    <property type="project" value="UniProtKB-KW"/>
</dbReference>
<dbReference type="AlphaFoldDB" id="D1MX94"/>
<feature type="active site" description="Nucleophile" evidence="9">
    <location>
        <position position="155"/>
    </location>
</feature>
<dbReference type="InterPro" id="IPR002105">
    <property type="entry name" value="Dockerin_1_rpt"/>
</dbReference>
<dbReference type="InterPro" id="IPR019834">
    <property type="entry name" value="Glyco_hydro_8_CS"/>
</dbReference>
<evidence type="ECO:0000256" key="9">
    <source>
        <dbReference type="PROSITE-ProRule" id="PRU10058"/>
    </source>
</evidence>
<dbReference type="SUPFAM" id="SSF63446">
    <property type="entry name" value="Type I dockerin domain"/>
    <property type="match status" value="1"/>
</dbReference>
<keyword evidence="6" id="KW-0119">Carbohydrate metabolism</keyword>
<evidence type="ECO:0000256" key="8">
    <source>
        <dbReference type="ARBA" id="ARBA00023326"/>
    </source>
</evidence>
<dbReference type="EMBL" id="AB506688">
    <property type="protein sequence ID" value="BAI52925.1"/>
    <property type="molecule type" value="Genomic_DNA"/>
</dbReference>
<protein>
    <recommendedName>
        <fullName evidence="10">Glucanase</fullName>
        <ecNumber evidence="10">3.2.1.-</ecNumber>
    </recommendedName>
</protein>
<dbReference type="Gene3D" id="1.10.1330.10">
    <property type="entry name" value="Dockerin domain"/>
    <property type="match status" value="1"/>
</dbReference>
<dbReference type="InterPro" id="IPR012341">
    <property type="entry name" value="6hp_glycosidase-like_sf"/>
</dbReference>
<evidence type="ECO:0000256" key="11">
    <source>
        <dbReference type="SAM" id="SignalP"/>
    </source>
</evidence>
<keyword evidence="5" id="KW-0136">Cellulose degradation</keyword>
<accession>D1MX94</accession>
<dbReference type="InterPro" id="IPR008928">
    <property type="entry name" value="6-hairpin_glycosidase_sf"/>
</dbReference>
<dbReference type="InterPro" id="IPR016134">
    <property type="entry name" value="Dockerin_dom"/>
</dbReference>
<comment type="similarity">
    <text evidence="2 10">Belongs to the glycosyl hydrolase 8 (cellulase D) family.</text>
</comment>
<dbReference type="CAZy" id="GH8">
    <property type="family name" value="Glycoside Hydrolase Family 8"/>
</dbReference>
<gene>
    <name evidence="13" type="primary">cel8A</name>
</gene>
<evidence type="ECO:0000259" key="12">
    <source>
        <dbReference type="PROSITE" id="PS51766"/>
    </source>
</evidence>
<dbReference type="InterPro" id="IPR002037">
    <property type="entry name" value="Glyco_hydro_8"/>
</dbReference>
<feature type="chain" id="PRO_5003024439" description="Glucanase" evidence="11">
    <location>
        <begin position="33"/>
        <end position="460"/>
    </location>
</feature>
<evidence type="ECO:0000256" key="4">
    <source>
        <dbReference type="ARBA" id="ARBA00022801"/>
    </source>
</evidence>
<evidence type="ECO:0000256" key="6">
    <source>
        <dbReference type="ARBA" id="ARBA00023277"/>
    </source>
</evidence>
<dbReference type="SUPFAM" id="SSF48208">
    <property type="entry name" value="Six-hairpin glycosidases"/>
    <property type="match status" value="1"/>
</dbReference>
<dbReference type="EC" id="3.2.1.-" evidence="10"/>
<evidence type="ECO:0000256" key="7">
    <source>
        <dbReference type="ARBA" id="ARBA00023295"/>
    </source>
</evidence>
<dbReference type="PROSITE" id="PS00448">
    <property type="entry name" value="CLOS_CELLULOSOME_RPT"/>
    <property type="match status" value="1"/>
</dbReference>
<dbReference type="PRINTS" id="PR00735">
    <property type="entry name" value="GLHYDRLASE8"/>
</dbReference>